<dbReference type="EMBL" id="JBHSMH010000004">
    <property type="protein sequence ID" value="MFC5467432.1"/>
    <property type="molecule type" value="Genomic_DNA"/>
</dbReference>
<gene>
    <name evidence="1" type="ORF">ACFPPD_01795</name>
</gene>
<comment type="caution">
    <text evidence="1">The sequence shown here is derived from an EMBL/GenBank/DDBJ whole genome shotgun (WGS) entry which is preliminary data.</text>
</comment>
<evidence type="ECO:0000313" key="1">
    <source>
        <dbReference type="EMBL" id="MFC5467432.1"/>
    </source>
</evidence>
<proteinExistence type="predicted"/>
<keyword evidence="2" id="KW-1185">Reference proteome</keyword>
<name>A0ABW0LQY5_9BACL</name>
<dbReference type="Proteomes" id="UP001596105">
    <property type="component" value="Unassembled WGS sequence"/>
</dbReference>
<reference evidence="2" key="1">
    <citation type="journal article" date="2019" name="Int. J. Syst. Evol. Microbiol.">
        <title>The Global Catalogue of Microorganisms (GCM) 10K type strain sequencing project: providing services to taxonomists for standard genome sequencing and annotation.</title>
        <authorList>
            <consortium name="The Broad Institute Genomics Platform"/>
            <consortium name="The Broad Institute Genome Sequencing Center for Infectious Disease"/>
            <person name="Wu L."/>
            <person name="Ma J."/>
        </authorList>
    </citation>
    <scope>NUCLEOTIDE SEQUENCE [LARGE SCALE GENOMIC DNA]</scope>
    <source>
        <strain evidence="2">CCUG 57113</strain>
    </source>
</reference>
<organism evidence="1 2">
    <name type="scientific">Cohnella suwonensis</name>
    <dbReference type="NCBI Taxonomy" id="696072"/>
    <lineage>
        <taxon>Bacteria</taxon>
        <taxon>Bacillati</taxon>
        <taxon>Bacillota</taxon>
        <taxon>Bacilli</taxon>
        <taxon>Bacillales</taxon>
        <taxon>Paenibacillaceae</taxon>
        <taxon>Cohnella</taxon>
    </lineage>
</organism>
<accession>A0ABW0LQY5</accession>
<evidence type="ECO:0000313" key="2">
    <source>
        <dbReference type="Proteomes" id="UP001596105"/>
    </source>
</evidence>
<dbReference type="RefSeq" id="WP_378081124.1">
    <property type="nucleotide sequence ID" value="NZ_JBHSMH010000004.1"/>
</dbReference>
<sequence>MPVETRMLPILMEPYSRLPLLFVPNQGQAKANVSYIAEKL</sequence>
<protein>
    <submittedName>
        <fullName evidence="1">Uncharacterized protein</fullName>
    </submittedName>
</protein>